<dbReference type="EMBL" id="VLNR01000038">
    <property type="protein sequence ID" value="TSE07024.1"/>
    <property type="molecule type" value="Genomic_DNA"/>
</dbReference>
<keyword evidence="2" id="KW-1133">Transmembrane helix</keyword>
<feature type="transmembrane region" description="Helical" evidence="2">
    <location>
        <begin position="71"/>
        <end position="89"/>
    </location>
</feature>
<evidence type="ECO:0000313" key="3">
    <source>
        <dbReference type="EMBL" id="TSE07024.1"/>
    </source>
</evidence>
<sequence>MNNSILRQVTDIQVQADRLIKEKVSLEQISQFAQYSDEIKSFLLSIIKDDFVLNYINEIPDLNLEEEIKPSGVIGILALIFGGIGGSYYNEKRKIDNAKNNIREIRNKYASAEFMLKNYFN</sequence>
<evidence type="ECO:0000256" key="1">
    <source>
        <dbReference type="SAM" id="Coils"/>
    </source>
</evidence>
<reference evidence="3 4" key="1">
    <citation type="submission" date="2019-07" db="EMBL/GenBank/DDBJ databases">
        <title>The draft genome sequence of Aquimarina algiphila M91.</title>
        <authorList>
            <person name="Meng X."/>
        </authorList>
    </citation>
    <scope>NUCLEOTIDE SEQUENCE [LARGE SCALE GENOMIC DNA]</scope>
    <source>
        <strain evidence="3 4">M91</strain>
    </source>
</reference>
<feature type="coiled-coil region" evidence="1">
    <location>
        <begin position="88"/>
        <end position="115"/>
    </location>
</feature>
<evidence type="ECO:0000256" key="2">
    <source>
        <dbReference type="SAM" id="Phobius"/>
    </source>
</evidence>
<keyword evidence="1" id="KW-0175">Coiled coil</keyword>
<dbReference type="OrthoDB" id="1447699at2"/>
<proteinExistence type="predicted"/>
<dbReference type="Proteomes" id="UP000318833">
    <property type="component" value="Unassembled WGS sequence"/>
</dbReference>
<keyword evidence="4" id="KW-1185">Reference proteome</keyword>
<organism evidence="3 4">
    <name type="scientific">Aquimarina algiphila</name>
    <dbReference type="NCBI Taxonomy" id="2047982"/>
    <lineage>
        <taxon>Bacteria</taxon>
        <taxon>Pseudomonadati</taxon>
        <taxon>Bacteroidota</taxon>
        <taxon>Flavobacteriia</taxon>
        <taxon>Flavobacteriales</taxon>
        <taxon>Flavobacteriaceae</taxon>
        <taxon>Aquimarina</taxon>
    </lineage>
</organism>
<evidence type="ECO:0000313" key="4">
    <source>
        <dbReference type="Proteomes" id="UP000318833"/>
    </source>
</evidence>
<dbReference type="AlphaFoldDB" id="A0A554VHM4"/>
<keyword evidence="2" id="KW-0472">Membrane</keyword>
<keyword evidence="2" id="KW-0812">Transmembrane</keyword>
<accession>A0A554VHM4</accession>
<comment type="caution">
    <text evidence="3">The sequence shown here is derived from an EMBL/GenBank/DDBJ whole genome shotgun (WGS) entry which is preliminary data.</text>
</comment>
<protein>
    <submittedName>
        <fullName evidence="3">Uncharacterized protein</fullName>
    </submittedName>
</protein>
<gene>
    <name evidence="3" type="ORF">FOF46_17540</name>
</gene>
<name>A0A554VHM4_9FLAO</name>
<dbReference type="RefSeq" id="WP_109437931.1">
    <property type="nucleotide sequence ID" value="NZ_CANLVC010000009.1"/>
</dbReference>